<dbReference type="Gene3D" id="3.90.550.10">
    <property type="entry name" value="Spore Coat Polysaccharide Biosynthesis Protein SpsA, Chain A"/>
    <property type="match status" value="1"/>
</dbReference>
<organism evidence="1">
    <name type="scientific">Cladocopium goreaui</name>
    <dbReference type="NCBI Taxonomy" id="2562237"/>
    <lineage>
        <taxon>Eukaryota</taxon>
        <taxon>Sar</taxon>
        <taxon>Alveolata</taxon>
        <taxon>Dinophyceae</taxon>
        <taxon>Suessiales</taxon>
        <taxon>Symbiodiniaceae</taxon>
        <taxon>Cladocopium</taxon>
    </lineage>
</organism>
<dbReference type="AlphaFoldDB" id="A0A9P1FVV0"/>
<dbReference type="OrthoDB" id="410219at2759"/>
<sequence length="911" mass="100901">MAPKQGSGSKEFCKKFLCSASVTACALMLLRTFRMSNPFDGVEFIQTSRSLLQDLQAKGGDGQEEFHPVKFITSPPAAPPAPPAPAAKTVAVEVMASETPGESYNGHFLHRLSAKKPGCKGCCNLGEKVVDCLDVEKCAEKGPENGKYALVLSHWGIPSEGMLQSITSMKAAAMATNADILVMMLQRDASRIPGKVDSMLKKWGVKVHVVPWDVPPGSMYNPRHDWCGHQDLIRLHTVGLEGYDAVAYYDADCEFQGDILPVLKCAARGYFLSTNGGVGEALNIGFIAVRPSPQLLEAALIFARSNNFTIRDGWGNTGWKPCGGYYVGGECGQGFFYSLYYSKSKAARKALEEAGIWDNGAFEPAQIDRCLWNYQTSYQCRPEFDCERVRVHHKPTKERGTDRNECEKLKYRERRKEAARKKKLARAPPTAEELAAATQGVLLRHSGGLCVQSNDADGMLLLSDCDGDPTKNIRLVENINSEDDDAESLGEVYLKMGKKCSHPQGDEDEDTAPAEPRLIFDDCSSRDHHFVFKRLKAEDGSSFLLEHKGSRRCVHPFEGQDRPHEGTELLLHSDCSTARKALTFQTKAMAGSKAAATPEPKMPLTVAAQEPCQYMKGSPQSSRPGKPCLPPAKFWPYKAKTQWRIDLGERILAAVTPKISEKVCDGFYLYGDVTWCNRAFSAGPAALIALSYGIEERDIWSELMSQKGLRTKLYDCFIPPDRSTPISGKAPNGTKRCKGVEKKPCYTTTYESYRICLGAEPKVEEGRRFETLLPHLAEYPPLSVHLKIDTEGSEWSVLEQLMDSPDKGKIRTLDMEVHFGWDNQGNFAHTRKMSKKELLQSHVAIMESLLEEFECTGSTLEVYREGWNPQDCPKSKCNEPPVYLPGGFSVEMFAVSFVNKAMLKPHGASAL</sequence>
<evidence type="ECO:0000313" key="1">
    <source>
        <dbReference type="EMBL" id="CAI3988192.1"/>
    </source>
</evidence>
<name>A0A9P1FVV0_9DINO</name>
<dbReference type="InterPro" id="IPR029044">
    <property type="entry name" value="Nucleotide-diphossugar_trans"/>
</dbReference>
<reference evidence="2 3" key="2">
    <citation type="submission" date="2024-05" db="EMBL/GenBank/DDBJ databases">
        <authorList>
            <person name="Chen Y."/>
            <person name="Shah S."/>
            <person name="Dougan E. K."/>
            <person name="Thang M."/>
            <person name="Chan C."/>
        </authorList>
    </citation>
    <scope>NUCLEOTIDE SEQUENCE [LARGE SCALE GENOMIC DNA]</scope>
</reference>
<evidence type="ECO:0000313" key="2">
    <source>
        <dbReference type="EMBL" id="CAL4775504.1"/>
    </source>
</evidence>
<protein>
    <submittedName>
        <fullName evidence="2">Nucleotide-diphospho-sugar transferase domain-containing protein</fullName>
    </submittedName>
</protein>
<dbReference type="EMBL" id="CAMXCT020001241">
    <property type="protein sequence ID" value="CAL1141567.1"/>
    <property type="molecule type" value="Genomic_DNA"/>
</dbReference>
<accession>A0A9P1FVV0</accession>
<keyword evidence="3" id="KW-1185">Reference proteome</keyword>
<comment type="caution">
    <text evidence="1">The sequence shown here is derived from an EMBL/GenBank/DDBJ whole genome shotgun (WGS) entry which is preliminary data.</text>
</comment>
<dbReference type="EMBL" id="CAMXCT010001241">
    <property type="protein sequence ID" value="CAI3988192.1"/>
    <property type="molecule type" value="Genomic_DNA"/>
</dbReference>
<evidence type="ECO:0000313" key="3">
    <source>
        <dbReference type="Proteomes" id="UP001152797"/>
    </source>
</evidence>
<dbReference type="Proteomes" id="UP001152797">
    <property type="component" value="Unassembled WGS sequence"/>
</dbReference>
<gene>
    <name evidence="1" type="ORF">C1SCF055_LOCUS15403</name>
</gene>
<dbReference type="GO" id="GO:0016740">
    <property type="term" value="F:transferase activity"/>
    <property type="evidence" value="ECO:0007669"/>
    <property type="project" value="UniProtKB-KW"/>
</dbReference>
<dbReference type="Gene3D" id="2.80.10.50">
    <property type="match status" value="1"/>
</dbReference>
<proteinExistence type="predicted"/>
<reference evidence="1" key="1">
    <citation type="submission" date="2022-10" db="EMBL/GenBank/DDBJ databases">
        <authorList>
            <person name="Chen Y."/>
            <person name="Dougan E. K."/>
            <person name="Chan C."/>
            <person name="Rhodes N."/>
            <person name="Thang M."/>
        </authorList>
    </citation>
    <scope>NUCLEOTIDE SEQUENCE</scope>
</reference>
<dbReference type="EMBL" id="CAMXCT030001241">
    <property type="protein sequence ID" value="CAL4775504.1"/>
    <property type="molecule type" value="Genomic_DNA"/>
</dbReference>
<keyword evidence="2" id="KW-0808">Transferase</keyword>